<reference evidence="2" key="1">
    <citation type="submission" date="2020-11" db="EMBL/GenBank/DDBJ databases">
        <authorList>
            <person name="Tran Van P."/>
        </authorList>
    </citation>
    <scope>NUCLEOTIDE SEQUENCE</scope>
</reference>
<dbReference type="OrthoDB" id="10500046at2759"/>
<dbReference type="GO" id="GO:0005634">
    <property type="term" value="C:nucleus"/>
    <property type="evidence" value="ECO:0007669"/>
    <property type="project" value="InterPro"/>
</dbReference>
<protein>
    <submittedName>
        <fullName evidence="2">Uncharacterized protein</fullName>
    </submittedName>
</protein>
<dbReference type="EMBL" id="OC854585">
    <property type="protein sequence ID" value="CAD7619557.1"/>
    <property type="molecule type" value="Genomic_DNA"/>
</dbReference>
<dbReference type="Pfam" id="PF15497">
    <property type="entry name" value="SNAPC5"/>
    <property type="match status" value="1"/>
</dbReference>
<evidence type="ECO:0000313" key="3">
    <source>
        <dbReference type="Proteomes" id="UP000759131"/>
    </source>
</evidence>
<gene>
    <name evidence="2" type="ORF">OSB1V03_LOCUS58</name>
</gene>
<dbReference type="GO" id="GO:0006366">
    <property type="term" value="P:transcription by RNA polymerase II"/>
    <property type="evidence" value="ECO:0007669"/>
    <property type="project" value="InterPro"/>
</dbReference>
<feature type="region of interest" description="Disordered" evidence="1">
    <location>
        <begin position="55"/>
        <end position="76"/>
    </location>
</feature>
<dbReference type="AlphaFoldDB" id="A0A7R9KCY8"/>
<dbReference type="InterPro" id="IPR029138">
    <property type="entry name" value="SNAPC5"/>
</dbReference>
<dbReference type="GO" id="GO:0006384">
    <property type="term" value="P:transcription initiation at RNA polymerase III promoter"/>
    <property type="evidence" value="ECO:0007669"/>
    <property type="project" value="InterPro"/>
</dbReference>
<proteinExistence type="predicted"/>
<keyword evidence="3" id="KW-1185">Reference proteome</keyword>
<evidence type="ECO:0000256" key="1">
    <source>
        <dbReference type="SAM" id="MobiDB-lite"/>
    </source>
</evidence>
<dbReference type="Proteomes" id="UP000759131">
    <property type="component" value="Unassembled WGS sequence"/>
</dbReference>
<dbReference type="EMBL" id="CAJPIZ010000010">
    <property type="protein sequence ID" value="CAG2099987.1"/>
    <property type="molecule type" value="Genomic_DNA"/>
</dbReference>
<sequence>MNRADEIRDQIRQMRYLIDEKKLIDDMLRKVDDQRNRLQLEEMQIRTIIYNTNQSLNESREEEETGEEVTANGVNDDSIYLSCGTPSGAIEEPIINSFSFKELPIGDKEPKAVAETIELDVSKVLLRLACGGAQHIPIIDNSTEEEEEEDDDQ</sequence>
<name>A0A7R9KCY8_9ACAR</name>
<accession>A0A7R9KCY8</accession>
<evidence type="ECO:0000313" key="2">
    <source>
        <dbReference type="EMBL" id="CAD7619557.1"/>
    </source>
</evidence>
<organism evidence="2">
    <name type="scientific">Medioppia subpectinata</name>
    <dbReference type="NCBI Taxonomy" id="1979941"/>
    <lineage>
        <taxon>Eukaryota</taxon>
        <taxon>Metazoa</taxon>
        <taxon>Ecdysozoa</taxon>
        <taxon>Arthropoda</taxon>
        <taxon>Chelicerata</taxon>
        <taxon>Arachnida</taxon>
        <taxon>Acari</taxon>
        <taxon>Acariformes</taxon>
        <taxon>Sarcoptiformes</taxon>
        <taxon>Oribatida</taxon>
        <taxon>Brachypylina</taxon>
        <taxon>Oppioidea</taxon>
        <taxon>Oppiidae</taxon>
        <taxon>Medioppia</taxon>
    </lineage>
</organism>